<organism evidence="2 3">
    <name type="scientific">Metabacillus idriensis</name>
    <dbReference type="NCBI Taxonomy" id="324768"/>
    <lineage>
        <taxon>Bacteria</taxon>
        <taxon>Bacillati</taxon>
        <taxon>Bacillota</taxon>
        <taxon>Bacilli</taxon>
        <taxon>Bacillales</taxon>
        <taxon>Bacillaceae</taxon>
        <taxon>Metabacillus</taxon>
    </lineage>
</organism>
<dbReference type="EMBL" id="WKKF01000008">
    <property type="protein sequence ID" value="MRX56020.1"/>
    <property type="molecule type" value="Genomic_DNA"/>
</dbReference>
<keyword evidence="3" id="KW-1185">Reference proteome</keyword>
<dbReference type="InterPro" id="IPR004995">
    <property type="entry name" value="Spore_Ger"/>
</dbReference>
<keyword evidence="1" id="KW-0472">Membrane</keyword>
<protein>
    <submittedName>
        <fullName evidence="2">Uncharacterized protein</fullName>
    </submittedName>
</protein>
<dbReference type="Pfam" id="PF03323">
    <property type="entry name" value="GerA"/>
    <property type="match status" value="1"/>
</dbReference>
<dbReference type="RefSeq" id="WP_070875606.1">
    <property type="nucleotide sequence ID" value="NZ_CAJFZX010000005.1"/>
</dbReference>
<dbReference type="Proteomes" id="UP000441585">
    <property type="component" value="Unassembled WGS sequence"/>
</dbReference>
<reference evidence="2 3" key="1">
    <citation type="submission" date="2019-11" db="EMBL/GenBank/DDBJ databases">
        <title>Bacillus idriensis genome.</title>
        <authorList>
            <person name="Konopka E.N."/>
            <person name="Newman J.D."/>
        </authorList>
    </citation>
    <scope>NUCLEOTIDE SEQUENCE [LARGE SCALE GENOMIC DNA]</scope>
    <source>
        <strain evidence="2 3">DSM 19097</strain>
    </source>
</reference>
<comment type="caution">
    <text evidence="2">The sequence shown here is derived from an EMBL/GenBank/DDBJ whole genome shotgun (WGS) entry which is preliminary data.</text>
</comment>
<proteinExistence type="predicted"/>
<sequence length="91" mass="10133">MAEGPIFCIYQIVLLRTVQNTDFDVVFDSSQLHQIITDNSLTPFPFLLSTERIDKTVFALISGQVAVFSNGSAYAVTGPSILYIYKSLFSF</sequence>
<dbReference type="GO" id="GO:0009847">
    <property type="term" value="P:spore germination"/>
    <property type="evidence" value="ECO:0007669"/>
    <property type="project" value="InterPro"/>
</dbReference>
<dbReference type="AlphaFoldDB" id="A0A6I2MCP2"/>
<name>A0A6I2MCP2_9BACI</name>
<evidence type="ECO:0000313" key="3">
    <source>
        <dbReference type="Proteomes" id="UP000441585"/>
    </source>
</evidence>
<evidence type="ECO:0000256" key="1">
    <source>
        <dbReference type="ARBA" id="ARBA00023136"/>
    </source>
</evidence>
<accession>A0A6I2MCP2</accession>
<gene>
    <name evidence="2" type="ORF">GJU41_18820</name>
</gene>
<dbReference type="GO" id="GO:0016020">
    <property type="term" value="C:membrane"/>
    <property type="evidence" value="ECO:0007669"/>
    <property type="project" value="InterPro"/>
</dbReference>
<evidence type="ECO:0000313" key="2">
    <source>
        <dbReference type="EMBL" id="MRX56020.1"/>
    </source>
</evidence>